<keyword evidence="4" id="KW-1185">Reference proteome</keyword>
<dbReference type="GeneID" id="115472357"/>
<dbReference type="InParanoid" id="A0A6P7YC09"/>
<dbReference type="Pfam" id="PF10211">
    <property type="entry name" value="Ax_dynein_light"/>
    <property type="match status" value="1"/>
</dbReference>
<dbReference type="PANTHER" id="PTHR23052:SF1">
    <property type="entry name" value="AXONEMAL DYNEIN LIGHT CHAIN DOMAIN-CONTAINING PROTEIN 1"/>
    <property type="match status" value="1"/>
</dbReference>
<evidence type="ECO:0000256" key="1">
    <source>
        <dbReference type="ARBA" id="ARBA00023054"/>
    </source>
</evidence>
<dbReference type="GO" id="GO:0005737">
    <property type="term" value="C:cytoplasm"/>
    <property type="evidence" value="ECO:0007669"/>
    <property type="project" value="UniProtKB-ARBA"/>
</dbReference>
<accession>A0A6P7YC09</accession>
<dbReference type="Proteomes" id="UP000515156">
    <property type="component" value="Chromosome 6"/>
</dbReference>
<dbReference type="CTD" id="126859"/>
<organism evidence="4 5">
    <name type="scientific">Microcaecilia unicolor</name>
    <dbReference type="NCBI Taxonomy" id="1415580"/>
    <lineage>
        <taxon>Eukaryota</taxon>
        <taxon>Metazoa</taxon>
        <taxon>Chordata</taxon>
        <taxon>Craniata</taxon>
        <taxon>Vertebrata</taxon>
        <taxon>Euteleostomi</taxon>
        <taxon>Amphibia</taxon>
        <taxon>Gymnophiona</taxon>
        <taxon>Siphonopidae</taxon>
        <taxon>Microcaecilia</taxon>
    </lineage>
</organism>
<evidence type="ECO:0000313" key="5">
    <source>
        <dbReference type="RefSeq" id="XP_030062461.1"/>
    </source>
</evidence>
<protein>
    <submittedName>
        <fullName evidence="5">Axonemal dynein light chain domain-containing protein 1 isoform X1</fullName>
    </submittedName>
</protein>
<sequence>MSLTKVPVSMSPAVSKQANRKMKNILPMSPFGEEKANRCLLTELPELREKSNTLGRRQLSPSAIQSDFIPEEILSALTSAANAVDNPSSFIEAKKRQMTPNIQRGIRSTNQLWHHPVRRNKFKHLTEQPICLTGAGSDISFLCDVYMMGKKASIPGSAVSDVSVSGIQSNTQQFTEDLDLQESLIPEEFHVIKNKGVLGLEYYEDKYTTLLEDSEKKLRIFPSMKPNGRSEVIQLTKVMDSMLKKAKVDESLQTSGPTEMHSLLELLKKEQNIYNIVFHELIRQVSVDCVERGELLAKLRQRYVNLLDRIPRQVRSLHNSMMAQRALDRRLTDELIQFKNSIELLASELFQVQKHDHKMIKDATYAKEQLARALEETQQKSTMLEEYRELYELQRRRLEINLGYMTEERDLWSSTTYKLARKVIERNQLQLVRTLYLSEKYWNQVVRHFLVVLATKDTSDLTEIQLITESWRKSMVYFGEELERVEESSREKLRHIQTGLQEQHQYFKENVFTEQSFKGVPHDDMNQILNDLTSWEKVITEELEHFAGVLLLTNQESLNKKTEMQQKWTELGQKILERHQSLEGETPPELNSMKDVNTNVTELIQQYTRRVDGENGVANGLMSLFSSFEMWSSSLQAQKDGSRKLLESDWHSFSQLLPEWMAQVDSTVKLIGTIQSEADLKQGKSHTRLAPRDVFKMLQQWILATTAETEKDDVYLTQELNNLHKVMVQWVVDLLMYLTSEVSEESTTSEYPEEAETSQTTETKLVGDAEQLAKKLNQFSLLIISCCKEIVEDVSQKTDVDPDSALKRLETVQTKCNAWIDNCNLILSDITGCAVSLVSPESRIKVYTTEEQLMAPSLPLKSKLQEKKQPSVQKHSKSLGKTEPDDSSTEDFWTPTAISDQPNVTDGLSYDFMKIIGHDTNIFQKSLKVKEEALSPGSTVKVSKPQTVKAQEAFNSLAALDHLQQQLLLTELRAQRAEEVTENLNERLKTAQDRILELEQQLASQTAPVGEESPTEEDLAESTVSKMGSSPKKSVKFKKSKLP</sequence>
<proteinExistence type="predicted"/>
<feature type="region of interest" description="Disordered" evidence="3">
    <location>
        <begin position="999"/>
        <end position="1043"/>
    </location>
</feature>
<dbReference type="OrthoDB" id="1927454at2759"/>
<reference evidence="5" key="1">
    <citation type="submission" date="2025-08" db="UniProtKB">
        <authorList>
            <consortium name="RefSeq"/>
        </authorList>
    </citation>
    <scope>IDENTIFICATION</scope>
</reference>
<dbReference type="RefSeq" id="XP_030062461.1">
    <property type="nucleotide sequence ID" value="XM_030206601.1"/>
</dbReference>
<evidence type="ECO:0000256" key="2">
    <source>
        <dbReference type="SAM" id="Coils"/>
    </source>
</evidence>
<keyword evidence="1 2" id="KW-0175">Coiled coil</keyword>
<feature type="coiled-coil region" evidence="2">
    <location>
        <begin position="360"/>
        <end position="387"/>
    </location>
</feature>
<dbReference type="InterPro" id="IPR052845">
    <property type="entry name" value="Axonemal_dynein_LC_domain"/>
</dbReference>
<dbReference type="AlphaFoldDB" id="A0A6P7YC09"/>
<feature type="compositionally biased region" description="Basic residues" evidence="3">
    <location>
        <begin position="1033"/>
        <end position="1043"/>
    </location>
</feature>
<evidence type="ECO:0000256" key="3">
    <source>
        <dbReference type="SAM" id="MobiDB-lite"/>
    </source>
</evidence>
<gene>
    <name evidence="5" type="primary">AXDND1</name>
</gene>
<dbReference type="PANTHER" id="PTHR23052">
    <property type="entry name" value="AXONEMAL DYNEIN LIGHT CHAIN DOMAIN-CONTAINING PROTEIN 1"/>
    <property type="match status" value="1"/>
</dbReference>
<dbReference type="InterPro" id="IPR019347">
    <property type="entry name" value="Axonemal_dynein_light_chain"/>
</dbReference>
<feature type="region of interest" description="Disordered" evidence="3">
    <location>
        <begin position="858"/>
        <end position="898"/>
    </location>
</feature>
<dbReference type="KEGG" id="muo:115472357"/>
<evidence type="ECO:0000313" key="4">
    <source>
        <dbReference type="Proteomes" id="UP000515156"/>
    </source>
</evidence>
<name>A0A6P7YC09_9AMPH</name>
<dbReference type="FunCoup" id="A0A6P7YC09">
    <property type="interactions" value="38"/>
</dbReference>